<dbReference type="Proteomes" id="UP000636661">
    <property type="component" value="Unassembled WGS sequence"/>
</dbReference>
<protein>
    <recommendedName>
        <fullName evidence="2">Deoxyribonuclease NucA/NucB domain-containing protein</fullName>
    </recommendedName>
</protein>
<evidence type="ECO:0000256" key="1">
    <source>
        <dbReference type="SAM" id="MobiDB-lite"/>
    </source>
</evidence>
<dbReference type="Pfam" id="PF14040">
    <property type="entry name" value="DNase_NucA_NucB"/>
    <property type="match status" value="1"/>
</dbReference>
<evidence type="ECO:0000313" key="4">
    <source>
        <dbReference type="Proteomes" id="UP000636661"/>
    </source>
</evidence>
<sequence>MPLSSTASAAPASEATPGHARTYVVPAGSPLPSLSEIRAGAEQQLSAAEAAVEPTTPLEVVGPAAAYGTKSTVPAAIPRTPSVPAARSLAAPAAVSYPEPARTMSLAECKANMGGTAKLYIKSRFAVCTALQVTTVWAKSEGQLGTSSYTVYIRGTVPKESDRTMFFDYDLTDFVSVGTTGAAGMRIGLKGVVPQSWPAAARPVLSNTLPVTKTQPQMQASPHYTHTLRYAPGQGSGAGAADVIAAVYQPEIVNTLPPGWIGPSPVTGKPFMFAPRWDAASYLRNSTGAGNPANKGGAAFSMIATLEYSSKAGAPEKAVADHIKQAFTNPKATKPPNALKNVPGDNINEPLHRLYLDQKRRDRNRAVAVRECTRAWGANYTADGKECDEFPFATTYEGSAASEFDVRVEKDNFSVMPVPGAQNGAAGNLLSGFYTANRIIDGPDDGFIVKIN</sequence>
<dbReference type="RefSeq" id="WP_229891791.1">
    <property type="nucleotide sequence ID" value="NZ_BMTP01000027.1"/>
</dbReference>
<reference evidence="3" key="2">
    <citation type="submission" date="2020-09" db="EMBL/GenBank/DDBJ databases">
        <authorList>
            <person name="Sun Q."/>
            <person name="Ohkuma M."/>
        </authorList>
    </citation>
    <scope>NUCLEOTIDE SEQUENCE</scope>
    <source>
        <strain evidence="3">JCM 4391</strain>
    </source>
</reference>
<comment type="caution">
    <text evidence="3">The sequence shown here is derived from an EMBL/GenBank/DDBJ whole genome shotgun (WGS) entry which is preliminary data.</text>
</comment>
<evidence type="ECO:0000313" key="3">
    <source>
        <dbReference type="EMBL" id="GGU66217.1"/>
    </source>
</evidence>
<keyword evidence="4" id="KW-1185">Reference proteome</keyword>
<reference evidence="3" key="1">
    <citation type="journal article" date="2014" name="Int. J. Syst. Evol. Microbiol.">
        <title>Complete genome sequence of Corynebacterium casei LMG S-19264T (=DSM 44701T), isolated from a smear-ripened cheese.</title>
        <authorList>
            <consortium name="US DOE Joint Genome Institute (JGI-PGF)"/>
            <person name="Walter F."/>
            <person name="Albersmeier A."/>
            <person name="Kalinowski J."/>
            <person name="Ruckert C."/>
        </authorList>
    </citation>
    <scope>NUCLEOTIDE SEQUENCE</scope>
    <source>
        <strain evidence="3">JCM 4391</strain>
    </source>
</reference>
<dbReference type="EMBL" id="BMTP01000027">
    <property type="protein sequence ID" value="GGU66217.1"/>
    <property type="molecule type" value="Genomic_DNA"/>
</dbReference>
<feature type="domain" description="Deoxyribonuclease NucA/NucB" evidence="2">
    <location>
        <begin position="360"/>
        <end position="442"/>
    </location>
</feature>
<dbReference type="AlphaFoldDB" id="A0A918I3F1"/>
<evidence type="ECO:0000259" key="2">
    <source>
        <dbReference type="Pfam" id="PF14040"/>
    </source>
</evidence>
<organism evidence="3 4">
    <name type="scientific">Streptomyces lavendofoliae</name>
    <dbReference type="NCBI Taxonomy" id="67314"/>
    <lineage>
        <taxon>Bacteria</taxon>
        <taxon>Bacillati</taxon>
        <taxon>Actinomycetota</taxon>
        <taxon>Actinomycetes</taxon>
        <taxon>Kitasatosporales</taxon>
        <taxon>Streptomycetaceae</taxon>
        <taxon>Streptomyces</taxon>
    </lineage>
</organism>
<dbReference type="InterPro" id="IPR029476">
    <property type="entry name" value="DNase_NucA_NucB"/>
</dbReference>
<name>A0A918I3F1_9ACTN</name>
<accession>A0A918I3F1</accession>
<gene>
    <name evidence="3" type="ORF">GCM10010274_63500</name>
</gene>
<proteinExistence type="predicted"/>
<feature type="region of interest" description="Disordered" evidence="1">
    <location>
        <begin position="1"/>
        <end position="24"/>
    </location>
</feature>
<feature type="compositionally biased region" description="Low complexity" evidence="1">
    <location>
        <begin position="1"/>
        <end position="17"/>
    </location>
</feature>